<keyword evidence="3" id="KW-1185">Reference proteome</keyword>
<evidence type="ECO:0000313" key="3">
    <source>
        <dbReference type="Proteomes" id="UP000637628"/>
    </source>
</evidence>
<evidence type="ECO:0000256" key="1">
    <source>
        <dbReference type="SAM" id="Phobius"/>
    </source>
</evidence>
<evidence type="ECO:0000313" key="2">
    <source>
        <dbReference type="EMBL" id="GIE01401.1"/>
    </source>
</evidence>
<dbReference type="Proteomes" id="UP000637628">
    <property type="component" value="Unassembled WGS sequence"/>
</dbReference>
<dbReference type="RefSeq" id="WP_379137786.1">
    <property type="nucleotide sequence ID" value="NZ_BAAATX010000014.1"/>
</dbReference>
<accession>A0ABQ3YV34</accession>
<dbReference type="EMBL" id="BOML01000021">
    <property type="protein sequence ID" value="GIE01401.1"/>
    <property type="molecule type" value="Genomic_DNA"/>
</dbReference>
<organism evidence="2 3">
    <name type="scientific">Paractinoplanes durhamensis</name>
    <dbReference type="NCBI Taxonomy" id="113563"/>
    <lineage>
        <taxon>Bacteria</taxon>
        <taxon>Bacillati</taxon>
        <taxon>Actinomycetota</taxon>
        <taxon>Actinomycetes</taxon>
        <taxon>Micromonosporales</taxon>
        <taxon>Micromonosporaceae</taxon>
        <taxon>Paractinoplanes</taxon>
    </lineage>
</organism>
<protein>
    <submittedName>
        <fullName evidence="2">Uncharacterized protein</fullName>
    </submittedName>
</protein>
<gene>
    <name evidence="2" type="ORF">Adu01nite_27510</name>
</gene>
<feature type="transmembrane region" description="Helical" evidence="1">
    <location>
        <begin position="35"/>
        <end position="52"/>
    </location>
</feature>
<proteinExistence type="predicted"/>
<keyword evidence="1" id="KW-0812">Transmembrane</keyword>
<keyword evidence="1" id="KW-0472">Membrane</keyword>
<comment type="caution">
    <text evidence="2">The sequence shown here is derived from an EMBL/GenBank/DDBJ whole genome shotgun (WGS) entry which is preliminary data.</text>
</comment>
<name>A0ABQ3YV34_9ACTN</name>
<sequence>MFRRKFWLSLVLTVPVVLTSEMVMDWFGYHLDFPGVTGVGPVLGSIVFLYGGRPFLAGGVRLIDAAGRWHESRTVVDRR</sequence>
<reference evidence="2 3" key="1">
    <citation type="submission" date="2021-01" db="EMBL/GenBank/DDBJ databases">
        <title>Whole genome shotgun sequence of Actinoplanes durhamensis NBRC 14914.</title>
        <authorList>
            <person name="Komaki H."/>
            <person name="Tamura T."/>
        </authorList>
    </citation>
    <scope>NUCLEOTIDE SEQUENCE [LARGE SCALE GENOMIC DNA]</scope>
    <source>
        <strain evidence="2 3">NBRC 14914</strain>
    </source>
</reference>
<keyword evidence="1" id="KW-1133">Transmembrane helix</keyword>